<protein>
    <submittedName>
        <fullName evidence="3">Thioredoxin</fullName>
    </submittedName>
</protein>
<keyword evidence="1" id="KW-1015">Disulfide bond</keyword>
<dbReference type="Proteomes" id="UP000637643">
    <property type="component" value="Unassembled WGS sequence"/>
</dbReference>
<reference evidence="3" key="1">
    <citation type="journal article" date="2014" name="Int. J. Syst. Evol. Microbiol.">
        <title>Complete genome sequence of Corynebacterium casei LMG S-19264T (=DSM 44701T), isolated from a smear-ripened cheese.</title>
        <authorList>
            <consortium name="US DOE Joint Genome Institute (JGI-PGF)"/>
            <person name="Walter F."/>
            <person name="Albersmeier A."/>
            <person name="Kalinowski J."/>
            <person name="Ruckert C."/>
        </authorList>
    </citation>
    <scope>NUCLEOTIDE SEQUENCE</scope>
    <source>
        <strain evidence="3">CGMCC 1.16134</strain>
    </source>
</reference>
<dbReference type="GO" id="GO:0016491">
    <property type="term" value="F:oxidoreductase activity"/>
    <property type="evidence" value="ECO:0007669"/>
    <property type="project" value="InterPro"/>
</dbReference>
<dbReference type="InterPro" id="IPR050553">
    <property type="entry name" value="Thioredoxin_ResA/DsbE_sf"/>
</dbReference>
<dbReference type="Pfam" id="PF00578">
    <property type="entry name" value="AhpC-TSA"/>
    <property type="match status" value="1"/>
</dbReference>
<dbReference type="GO" id="GO:0016209">
    <property type="term" value="F:antioxidant activity"/>
    <property type="evidence" value="ECO:0007669"/>
    <property type="project" value="InterPro"/>
</dbReference>
<organism evidence="3 4">
    <name type="scientific">Paenibacillus albidus</name>
    <dbReference type="NCBI Taxonomy" id="2041023"/>
    <lineage>
        <taxon>Bacteria</taxon>
        <taxon>Bacillati</taxon>
        <taxon>Bacillota</taxon>
        <taxon>Bacilli</taxon>
        <taxon>Bacillales</taxon>
        <taxon>Paenibacillaceae</taxon>
        <taxon>Paenibacillus</taxon>
    </lineage>
</organism>
<dbReference type="InterPro" id="IPR013766">
    <property type="entry name" value="Thioredoxin_domain"/>
</dbReference>
<feature type="domain" description="Thioredoxin" evidence="2">
    <location>
        <begin position="46"/>
        <end position="185"/>
    </location>
</feature>
<evidence type="ECO:0000256" key="1">
    <source>
        <dbReference type="ARBA" id="ARBA00023157"/>
    </source>
</evidence>
<gene>
    <name evidence="3" type="ORF">GCM10010912_13820</name>
</gene>
<dbReference type="EMBL" id="BMKR01000005">
    <property type="protein sequence ID" value="GGF69848.1"/>
    <property type="molecule type" value="Genomic_DNA"/>
</dbReference>
<dbReference type="InterPro" id="IPR036249">
    <property type="entry name" value="Thioredoxin-like_sf"/>
</dbReference>
<comment type="caution">
    <text evidence="3">The sequence shown here is derived from an EMBL/GenBank/DDBJ whole genome shotgun (WGS) entry which is preliminary data.</text>
</comment>
<dbReference type="CDD" id="cd02966">
    <property type="entry name" value="TlpA_like_family"/>
    <property type="match status" value="1"/>
</dbReference>
<dbReference type="PANTHER" id="PTHR42852">
    <property type="entry name" value="THIOL:DISULFIDE INTERCHANGE PROTEIN DSBE"/>
    <property type="match status" value="1"/>
</dbReference>
<dbReference type="Gene3D" id="3.40.30.10">
    <property type="entry name" value="Glutaredoxin"/>
    <property type="match status" value="1"/>
</dbReference>
<keyword evidence="4" id="KW-1185">Reference proteome</keyword>
<accession>A0A917C3A1</accession>
<evidence type="ECO:0000313" key="4">
    <source>
        <dbReference type="Proteomes" id="UP000637643"/>
    </source>
</evidence>
<evidence type="ECO:0000313" key="3">
    <source>
        <dbReference type="EMBL" id="GGF69848.1"/>
    </source>
</evidence>
<sequence length="186" mass="20469">MSSVKIRNLAVLFLIVLLAGVVLWQQLKPEGTAVWGQQATPVSAGPGAGKPAPAFTLAGNDNNNYTVDGPRDKAVILNFWASWCDPCRQEAPELNRMADKYKDVLDVYGINVTSEDYKPNAERFIKKYKLTFPVMFDLKGEVFAKYNGAVFPTNVFIDKNGVITEIILGVLSPEDLEKKIISLTGS</sequence>
<proteinExistence type="predicted"/>
<dbReference type="SUPFAM" id="SSF52833">
    <property type="entry name" value="Thioredoxin-like"/>
    <property type="match status" value="1"/>
</dbReference>
<reference evidence="3" key="2">
    <citation type="submission" date="2020-09" db="EMBL/GenBank/DDBJ databases">
        <authorList>
            <person name="Sun Q."/>
            <person name="Zhou Y."/>
        </authorList>
    </citation>
    <scope>NUCLEOTIDE SEQUENCE</scope>
    <source>
        <strain evidence="3">CGMCC 1.16134</strain>
    </source>
</reference>
<dbReference type="InterPro" id="IPR000866">
    <property type="entry name" value="AhpC/TSA"/>
</dbReference>
<dbReference type="AlphaFoldDB" id="A0A917C3A1"/>
<dbReference type="RefSeq" id="WP_189023268.1">
    <property type="nucleotide sequence ID" value="NZ_BMKR01000005.1"/>
</dbReference>
<dbReference type="PROSITE" id="PS51352">
    <property type="entry name" value="THIOREDOXIN_2"/>
    <property type="match status" value="1"/>
</dbReference>
<name>A0A917C3A1_9BACL</name>
<dbReference type="PANTHER" id="PTHR42852:SF1">
    <property type="entry name" value="THIOREDOXIN-LIKE PROTEIN YNEN"/>
    <property type="match status" value="1"/>
</dbReference>
<evidence type="ECO:0000259" key="2">
    <source>
        <dbReference type="PROSITE" id="PS51352"/>
    </source>
</evidence>